<proteinExistence type="predicted"/>
<evidence type="ECO:0000313" key="3">
    <source>
        <dbReference type="Proteomes" id="UP000682733"/>
    </source>
</evidence>
<dbReference type="EMBL" id="CAJOBA010068683">
    <property type="protein sequence ID" value="CAF4378692.1"/>
    <property type="molecule type" value="Genomic_DNA"/>
</dbReference>
<comment type="caution">
    <text evidence="2">The sequence shown here is derived from an EMBL/GenBank/DDBJ whole genome shotgun (WGS) entry which is preliminary data.</text>
</comment>
<accession>A0A8S2V4G9</accession>
<dbReference type="InterPro" id="IPR041588">
    <property type="entry name" value="Integrase_H2C2"/>
</dbReference>
<feature type="non-terminal residue" evidence="2">
    <location>
        <position position="59"/>
    </location>
</feature>
<sequence>MSGHFGVQRTLYKIRTRLWWPNMRQSIEHYISSCQQFNILCSKTPGHLKSFDPPTDVFQ</sequence>
<name>A0A8S2V4G9_9BILA</name>
<evidence type="ECO:0000259" key="1">
    <source>
        <dbReference type="Pfam" id="PF17921"/>
    </source>
</evidence>
<gene>
    <name evidence="2" type="ORF">TMI583_LOCUS42425</name>
</gene>
<protein>
    <recommendedName>
        <fullName evidence="1">Integrase zinc-binding domain-containing protein</fullName>
    </recommendedName>
</protein>
<feature type="domain" description="Integrase zinc-binding" evidence="1">
    <location>
        <begin position="2"/>
        <end position="36"/>
    </location>
</feature>
<dbReference type="Proteomes" id="UP000682733">
    <property type="component" value="Unassembled WGS sequence"/>
</dbReference>
<dbReference type="Pfam" id="PF17921">
    <property type="entry name" value="Integrase_H2C2"/>
    <property type="match status" value="1"/>
</dbReference>
<reference evidence="2" key="1">
    <citation type="submission" date="2021-02" db="EMBL/GenBank/DDBJ databases">
        <authorList>
            <person name="Nowell W R."/>
        </authorList>
    </citation>
    <scope>NUCLEOTIDE SEQUENCE</scope>
</reference>
<dbReference type="Gene3D" id="1.10.340.70">
    <property type="match status" value="1"/>
</dbReference>
<organism evidence="2 3">
    <name type="scientific">Didymodactylos carnosus</name>
    <dbReference type="NCBI Taxonomy" id="1234261"/>
    <lineage>
        <taxon>Eukaryota</taxon>
        <taxon>Metazoa</taxon>
        <taxon>Spiralia</taxon>
        <taxon>Gnathifera</taxon>
        <taxon>Rotifera</taxon>
        <taxon>Eurotatoria</taxon>
        <taxon>Bdelloidea</taxon>
        <taxon>Philodinida</taxon>
        <taxon>Philodinidae</taxon>
        <taxon>Didymodactylos</taxon>
    </lineage>
</organism>
<dbReference type="AlphaFoldDB" id="A0A8S2V4G9"/>
<evidence type="ECO:0000313" key="2">
    <source>
        <dbReference type="EMBL" id="CAF4378692.1"/>
    </source>
</evidence>